<dbReference type="AlphaFoldDB" id="Q9TWJ5"/>
<organism>
    <name type="scientific">Dictyostelium discoideum</name>
    <name type="common">Social amoeba</name>
    <dbReference type="NCBI Taxonomy" id="44689"/>
    <lineage>
        <taxon>Eukaryota</taxon>
        <taxon>Amoebozoa</taxon>
        <taxon>Evosea</taxon>
        <taxon>Eumycetozoa</taxon>
        <taxon>Dictyostelia</taxon>
        <taxon>Dictyosteliales</taxon>
        <taxon>Dictyosteliaceae</taxon>
        <taxon>Dictyostelium</taxon>
    </lineage>
</organism>
<proteinExistence type="evidence at protein level"/>
<reference key="1">
    <citation type="journal article" date="1995" name="Dev. Biol.">
        <title>Glycoprotein complexes interacting with cellulose in the "cell print" zones of the Dictyostelium discoideum extracellular matrix.</title>
        <authorList>
            <person name="Ti Z.C."/>
            <person name="Wilkins M.R."/>
            <person name="Vardy P.H."/>
            <person name="Gooley A.A."/>
            <person name="Williams K.L."/>
        </authorList>
    </citation>
    <scope>PROTEIN SEQUENCE</scope>
</reference>
<protein>
    <submittedName>
        <fullName>SHEATHIN 62</fullName>
    </submittedName>
</protein>
<accession>Q9TWJ5</accession>
<name>Q9TWJ5_DICDI</name>
<sequence length="27" mass="2807">DTSCNQLLSSLADPSKCVQVSIPSVSK</sequence>
<keyword id="KW-0903">Direct protein sequencing</keyword>